<comment type="caution">
    <text evidence="6">The sequence shown here is derived from an EMBL/GenBank/DDBJ whole genome shotgun (WGS) entry which is preliminary data.</text>
</comment>
<evidence type="ECO:0000256" key="3">
    <source>
        <dbReference type="PROSITE-ProRule" id="PRU00267"/>
    </source>
</evidence>
<accession>A0ABR0M365</accession>
<dbReference type="PANTHER" id="PTHR46040">
    <property type="entry name" value="HIGH MOBILITY GROUP PROTEIN 2"/>
    <property type="match status" value="1"/>
</dbReference>
<dbReference type="InterPro" id="IPR009071">
    <property type="entry name" value="HMG_box_dom"/>
</dbReference>
<feature type="domain" description="HMG box" evidence="5">
    <location>
        <begin position="1"/>
        <end position="53"/>
    </location>
</feature>
<protein>
    <recommendedName>
        <fullName evidence="5">HMG box domain-containing protein</fullName>
    </recommendedName>
</protein>
<feature type="non-terminal residue" evidence="6">
    <location>
        <position position="185"/>
    </location>
</feature>
<dbReference type="Gene3D" id="1.10.30.10">
    <property type="entry name" value="High mobility group box domain"/>
    <property type="match status" value="1"/>
</dbReference>
<feature type="compositionally biased region" description="Polar residues" evidence="4">
    <location>
        <begin position="148"/>
        <end position="162"/>
    </location>
</feature>
<proteinExistence type="predicted"/>
<dbReference type="Proteomes" id="UP001357485">
    <property type="component" value="Unassembled WGS sequence"/>
</dbReference>
<keyword evidence="2 3" id="KW-0539">Nucleus</keyword>
<dbReference type="InterPro" id="IPR051965">
    <property type="entry name" value="ChromReg_NeuronalGeneExpr"/>
</dbReference>
<dbReference type="EMBL" id="JAVRRA010002148">
    <property type="protein sequence ID" value="KAK5278318.1"/>
    <property type="molecule type" value="Genomic_DNA"/>
</dbReference>
<dbReference type="PROSITE" id="PS50118">
    <property type="entry name" value="HMG_BOX_2"/>
    <property type="match status" value="1"/>
</dbReference>
<feature type="compositionally biased region" description="Basic and acidic residues" evidence="4">
    <location>
        <begin position="75"/>
        <end position="86"/>
    </location>
</feature>
<evidence type="ECO:0000313" key="7">
    <source>
        <dbReference type="Proteomes" id="UP001357485"/>
    </source>
</evidence>
<keyword evidence="1 3" id="KW-0238">DNA-binding</keyword>
<evidence type="ECO:0000256" key="2">
    <source>
        <dbReference type="ARBA" id="ARBA00023242"/>
    </source>
</evidence>
<feature type="compositionally biased region" description="Polar residues" evidence="4">
    <location>
        <begin position="174"/>
        <end position="185"/>
    </location>
</feature>
<reference evidence="6 7" key="1">
    <citation type="submission" date="2023-08" db="EMBL/GenBank/DDBJ databases">
        <title>Black Yeasts Isolated from many extreme environments.</title>
        <authorList>
            <person name="Coleine C."/>
            <person name="Stajich J.E."/>
            <person name="Selbmann L."/>
        </authorList>
    </citation>
    <scope>NUCLEOTIDE SEQUENCE [LARGE SCALE GENOMIC DNA]</scope>
    <source>
        <strain evidence="6 7">CCFEE 536</strain>
    </source>
</reference>
<dbReference type="Pfam" id="PF00505">
    <property type="entry name" value="HMG_box"/>
    <property type="match status" value="1"/>
</dbReference>
<evidence type="ECO:0000313" key="6">
    <source>
        <dbReference type="EMBL" id="KAK5278318.1"/>
    </source>
</evidence>
<gene>
    <name evidence="6" type="ORF">LTR16_008764</name>
</gene>
<sequence>MRENLKGQDLSFTEIAKFVGERWQVLSQEQREPYDSQAAAAKERYYSELTEYKKTPQWAQYQEYLAGFKLKHATAHPDGKRSKLEAETSASTRDSSQEQVDPGPVRRHSVALSSGASSGRPRSGTSPPPVLFPRTGPHVLASDPASPATYSFSGVNSPSARSYSPMAVSPTLPTPHQSSTRPKVE</sequence>
<feature type="region of interest" description="Disordered" evidence="4">
    <location>
        <begin position="73"/>
        <end position="185"/>
    </location>
</feature>
<keyword evidence="7" id="KW-1185">Reference proteome</keyword>
<dbReference type="PANTHER" id="PTHR46040:SF3">
    <property type="entry name" value="HIGH MOBILITY GROUP PROTEIN 2"/>
    <property type="match status" value="1"/>
</dbReference>
<feature type="compositionally biased region" description="Low complexity" evidence="4">
    <location>
        <begin position="113"/>
        <end position="125"/>
    </location>
</feature>
<evidence type="ECO:0000256" key="4">
    <source>
        <dbReference type="SAM" id="MobiDB-lite"/>
    </source>
</evidence>
<feature type="DNA-binding region" description="HMG box" evidence="3">
    <location>
        <begin position="1"/>
        <end position="53"/>
    </location>
</feature>
<evidence type="ECO:0000259" key="5">
    <source>
        <dbReference type="PROSITE" id="PS50118"/>
    </source>
</evidence>
<organism evidence="6 7">
    <name type="scientific">Cryomyces antarcticus</name>
    <dbReference type="NCBI Taxonomy" id="329879"/>
    <lineage>
        <taxon>Eukaryota</taxon>
        <taxon>Fungi</taxon>
        <taxon>Dikarya</taxon>
        <taxon>Ascomycota</taxon>
        <taxon>Pezizomycotina</taxon>
        <taxon>Dothideomycetes</taxon>
        <taxon>Dothideomycetes incertae sedis</taxon>
        <taxon>Cryomyces</taxon>
    </lineage>
</organism>
<dbReference type="SUPFAM" id="SSF47095">
    <property type="entry name" value="HMG-box"/>
    <property type="match status" value="1"/>
</dbReference>
<evidence type="ECO:0000256" key="1">
    <source>
        <dbReference type="ARBA" id="ARBA00023125"/>
    </source>
</evidence>
<feature type="compositionally biased region" description="Polar residues" evidence="4">
    <location>
        <begin position="88"/>
        <end position="99"/>
    </location>
</feature>
<dbReference type="InterPro" id="IPR036910">
    <property type="entry name" value="HMG_box_dom_sf"/>
</dbReference>
<name>A0ABR0M365_9PEZI</name>